<feature type="transmembrane region" description="Helical" evidence="1">
    <location>
        <begin position="12"/>
        <end position="33"/>
    </location>
</feature>
<name>A0A2L2XE29_9FIRM</name>
<dbReference type="RefSeq" id="WP_104372732.1">
    <property type="nucleotide sequence ID" value="NZ_BFAV01000141.1"/>
</dbReference>
<proteinExistence type="predicted"/>
<dbReference type="CDD" id="cd10959">
    <property type="entry name" value="CE4_NodB_like_3"/>
    <property type="match status" value="1"/>
</dbReference>
<evidence type="ECO:0000256" key="1">
    <source>
        <dbReference type="SAM" id="Phobius"/>
    </source>
</evidence>
<dbReference type="InterPro" id="IPR050248">
    <property type="entry name" value="Polysacc_deacetylase_ArnD"/>
</dbReference>
<keyword evidence="1" id="KW-0472">Membrane</keyword>
<organism evidence="3 4">
    <name type="scientific">Desulfocucumis palustris</name>
    <dbReference type="NCBI Taxonomy" id="1898651"/>
    <lineage>
        <taxon>Bacteria</taxon>
        <taxon>Bacillati</taxon>
        <taxon>Bacillota</taxon>
        <taxon>Clostridia</taxon>
        <taxon>Eubacteriales</taxon>
        <taxon>Desulfocucumaceae</taxon>
        <taxon>Desulfocucumis</taxon>
    </lineage>
</organism>
<dbReference type="SUPFAM" id="SSF88713">
    <property type="entry name" value="Glycoside hydrolase/deacetylase"/>
    <property type="match status" value="1"/>
</dbReference>
<keyword evidence="4" id="KW-1185">Reference proteome</keyword>
<protein>
    <submittedName>
        <fullName evidence="3">N-acetylglucosamine deacetylase</fullName>
    </submittedName>
</protein>
<reference evidence="4" key="1">
    <citation type="submission" date="2018-02" db="EMBL/GenBank/DDBJ databases">
        <title>Genome sequence of Desulfocucumis palustris strain NAW-5.</title>
        <authorList>
            <person name="Watanabe M."/>
            <person name="Kojima H."/>
            <person name="Fukui M."/>
        </authorList>
    </citation>
    <scope>NUCLEOTIDE SEQUENCE [LARGE SCALE GENOMIC DNA]</scope>
    <source>
        <strain evidence="4">NAW-5</strain>
    </source>
</reference>
<accession>A0A2L2XE29</accession>
<dbReference type="Proteomes" id="UP000239549">
    <property type="component" value="Unassembled WGS sequence"/>
</dbReference>
<feature type="domain" description="NodB homology" evidence="2">
    <location>
        <begin position="39"/>
        <end position="232"/>
    </location>
</feature>
<dbReference type="Pfam" id="PF01522">
    <property type="entry name" value="Polysacc_deac_1"/>
    <property type="match status" value="1"/>
</dbReference>
<dbReference type="PANTHER" id="PTHR10587">
    <property type="entry name" value="GLYCOSYL TRANSFERASE-RELATED"/>
    <property type="match status" value="1"/>
</dbReference>
<dbReference type="InterPro" id="IPR002509">
    <property type="entry name" value="NODB_dom"/>
</dbReference>
<feature type="transmembrane region" description="Helical" evidence="1">
    <location>
        <begin position="132"/>
        <end position="151"/>
    </location>
</feature>
<dbReference type="Gene3D" id="3.20.20.370">
    <property type="entry name" value="Glycoside hydrolase/deacetylase"/>
    <property type="match status" value="1"/>
</dbReference>
<dbReference type="EMBL" id="BFAV01000141">
    <property type="protein sequence ID" value="GBF34485.1"/>
    <property type="molecule type" value="Genomic_DNA"/>
</dbReference>
<dbReference type="AlphaFoldDB" id="A0A2L2XE29"/>
<evidence type="ECO:0000259" key="2">
    <source>
        <dbReference type="PROSITE" id="PS51677"/>
    </source>
</evidence>
<evidence type="ECO:0000313" key="4">
    <source>
        <dbReference type="Proteomes" id="UP000239549"/>
    </source>
</evidence>
<dbReference type="OrthoDB" id="61520at2"/>
<keyword evidence="1" id="KW-0812">Transmembrane</keyword>
<dbReference type="InterPro" id="IPR054467">
    <property type="entry name" value="YkoP-like_dom"/>
</dbReference>
<dbReference type="GO" id="GO:0005975">
    <property type="term" value="P:carbohydrate metabolic process"/>
    <property type="evidence" value="ECO:0007669"/>
    <property type="project" value="InterPro"/>
</dbReference>
<dbReference type="Pfam" id="PF22790">
    <property type="entry name" value="YkoP"/>
    <property type="match status" value="1"/>
</dbReference>
<keyword evidence="1" id="KW-1133">Transmembrane helix</keyword>
<dbReference type="InterPro" id="IPR011330">
    <property type="entry name" value="Glyco_hydro/deAcase_b/a-brl"/>
</dbReference>
<dbReference type="PROSITE" id="PS51677">
    <property type="entry name" value="NODB"/>
    <property type="match status" value="1"/>
</dbReference>
<sequence length="434" mass="49267">MTETIMKYSVWFFVIYAVLPTVLVRFCHLGAIWRPANKGRVSITFDDGPDPRYTPRVLDILKENNIKACFFVLGEKASRHPELMTRIISEGHEIGSHGFKHRFPWLLGPVGTLREIKHASSAIKNSINQHPLLFRPPWGLLNIFSFILFSFSPSRLKEHKLVLWSFMSWDWSKGCTPDKIASFVLRRVKEGAILVFHDSDTVPGAAPGAPEKMLDSLPGIINQIQLKGLQITPLKEMIQTKPPGKRLMIWLWSFWDSIVLRLAGVEQVTVNGRPTLFRLAVRKYTGPEIKMPCGTYLRQGRRICELHLNNDIVAELLAGETKPEKIAVRIVRELRRSLPALAKFVSEEPKYKDIQVIAGVTMLHRATEKMGFVSADIKSGTMKRIIGFYQSLILRIYHPAGKKRFAGQEGRLEPKIVAISKKSLLQKAGRWSSV</sequence>
<dbReference type="GO" id="GO:0016810">
    <property type="term" value="F:hydrolase activity, acting on carbon-nitrogen (but not peptide) bonds"/>
    <property type="evidence" value="ECO:0007669"/>
    <property type="project" value="InterPro"/>
</dbReference>
<gene>
    <name evidence="3" type="ORF">DCCM_3603</name>
</gene>
<evidence type="ECO:0000313" key="3">
    <source>
        <dbReference type="EMBL" id="GBF34485.1"/>
    </source>
</evidence>
<comment type="caution">
    <text evidence="3">The sequence shown here is derived from an EMBL/GenBank/DDBJ whole genome shotgun (WGS) entry which is preliminary data.</text>
</comment>